<evidence type="ECO:0000313" key="3">
    <source>
        <dbReference type="Proteomes" id="UP000310406"/>
    </source>
</evidence>
<accession>A0A4V4HXK8</accession>
<dbReference type="EMBL" id="SNTZ01000001">
    <property type="protein sequence ID" value="THV61426.1"/>
    <property type="molecule type" value="Genomic_DNA"/>
</dbReference>
<evidence type="ECO:0000256" key="1">
    <source>
        <dbReference type="SAM" id="Phobius"/>
    </source>
</evidence>
<dbReference type="Proteomes" id="UP000310406">
    <property type="component" value="Unassembled WGS sequence"/>
</dbReference>
<evidence type="ECO:0000313" key="2">
    <source>
        <dbReference type="EMBL" id="THV61426.1"/>
    </source>
</evidence>
<comment type="caution">
    <text evidence="2">The sequence shown here is derived from an EMBL/GenBank/DDBJ whole genome shotgun (WGS) entry which is preliminary data.</text>
</comment>
<keyword evidence="1" id="KW-0812">Transmembrane</keyword>
<organism evidence="2 3">
    <name type="scientific">Flagellimonas alvinocaridis</name>
    <dbReference type="NCBI Taxonomy" id="2530200"/>
    <lineage>
        <taxon>Bacteria</taxon>
        <taxon>Pseudomonadati</taxon>
        <taxon>Bacteroidota</taxon>
        <taxon>Flavobacteriia</taxon>
        <taxon>Flavobacteriales</taxon>
        <taxon>Flavobacteriaceae</taxon>
        <taxon>Flagellimonas</taxon>
    </lineage>
</organism>
<name>A0A4V4HXK8_9FLAO</name>
<keyword evidence="1" id="KW-1133">Transmembrane helix</keyword>
<dbReference type="OrthoDB" id="1493222at2"/>
<protein>
    <recommendedName>
        <fullName evidence="4">DUF4332 domain-containing protein</fullName>
    </recommendedName>
</protein>
<reference evidence="2 3" key="1">
    <citation type="submission" date="2019-03" db="EMBL/GenBank/DDBJ databases">
        <title>Muricauda SCR12 sp.nov, a marine bacterium isolated from Pacific Ocean:the Okinawa trough.</title>
        <authorList>
            <person name="Liu L."/>
        </authorList>
    </citation>
    <scope>NUCLEOTIDE SEQUENCE [LARGE SCALE GENOMIC DNA]</scope>
    <source>
        <strain evidence="2 3">SCR12</strain>
    </source>
</reference>
<evidence type="ECO:0008006" key="4">
    <source>
        <dbReference type="Google" id="ProtNLM"/>
    </source>
</evidence>
<dbReference type="AlphaFoldDB" id="A0A4V4HXK8"/>
<keyword evidence="1" id="KW-0472">Membrane</keyword>
<proteinExistence type="predicted"/>
<keyword evidence="3" id="KW-1185">Reference proteome</keyword>
<dbReference type="RefSeq" id="WP_136565204.1">
    <property type="nucleotide sequence ID" value="NZ_SNTZ01000001.1"/>
</dbReference>
<gene>
    <name evidence="2" type="ORF">EZV76_03610</name>
</gene>
<sequence length="185" mass="20723">MDFQDSNTWYWIILALTGIVAGVLGYLFGKSDVPSAPDNFSELSKLDIENAKLRADLEICKKRLSATNTSKVSPKVSNKIAHSPTPQFNADAARTALGKKVKLDDLKIVEGIGPKIETLFHNFDIKTWKALSETSADTCQEVLDSGGKRFRIHDPASWPMQAKMAYEGHWEQLSEWQEKHRAGKF</sequence>
<feature type="transmembrane region" description="Helical" evidence="1">
    <location>
        <begin position="9"/>
        <end position="29"/>
    </location>
</feature>